<reference evidence="1" key="1">
    <citation type="journal article" date="2020" name="Stud. Mycol.">
        <title>101 Dothideomycetes genomes: a test case for predicting lifestyles and emergence of pathogens.</title>
        <authorList>
            <person name="Haridas S."/>
            <person name="Albert R."/>
            <person name="Binder M."/>
            <person name="Bloem J."/>
            <person name="Labutti K."/>
            <person name="Salamov A."/>
            <person name="Andreopoulos B."/>
            <person name="Baker S."/>
            <person name="Barry K."/>
            <person name="Bills G."/>
            <person name="Bluhm B."/>
            <person name="Cannon C."/>
            <person name="Castanera R."/>
            <person name="Culley D."/>
            <person name="Daum C."/>
            <person name="Ezra D."/>
            <person name="Gonzalez J."/>
            <person name="Henrissat B."/>
            <person name="Kuo A."/>
            <person name="Liang C."/>
            <person name="Lipzen A."/>
            <person name="Lutzoni F."/>
            <person name="Magnuson J."/>
            <person name="Mondo S."/>
            <person name="Nolan M."/>
            <person name="Ohm R."/>
            <person name="Pangilinan J."/>
            <person name="Park H.-J."/>
            <person name="Ramirez L."/>
            <person name="Alfaro M."/>
            <person name="Sun H."/>
            <person name="Tritt A."/>
            <person name="Yoshinaga Y."/>
            <person name="Zwiers L.-H."/>
            <person name="Turgeon B."/>
            <person name="Goodwin S."/>
            <person name="Spatafora J."/>
            <person name="Crous P."/>
            <person name="Grigoriev I."/>
        </authorList>
    </citation>
    <scope>NUCLEOTIDE SEQUENCE</scope>
    <source>
        <strain evidence="1">CBS 260.36</strain>
    </source>
</reference>
<comment type="caution">
    <text evidence="1">The sequence shown here is derived from an EMBL/GenBank/DDBJ whole genome shotgun (WGS) entry which is preliminary data.</text>
</comment>
<accession>A0A9P4J628</accession>
<dbReference type="AlphaFoldDB" id="A0A9P4J628"/>
<gene>
    <name evidence="1" type="ORF">K461DRAFT_274505</name>
</gene>
<sequence length="179" mass="19578">MPHHNQHKRSSAHDVAEQSGRAPALNVCLDDHLADGDTFIIANMSRATSSDLGLVSAGPFRSTLGFFALFHPTLFSSPRVHSPKHVFWRSSPFVPIGSACKLLLDLSLVLLGSALPDFPPTTFQRCQHSGDELIPHDVVTPQSKVTEIILIKPVYAARLLVSPWPNIFSTMSESENTDV</sequence>
<keyword evidence="2" id="KW-1185">Reference proteome</keyword>
<evidence type="ECO:0000313" key="1">
    <source>
        <dbReference type="EMBL" id="KAF2155514.1"/>
    </source>
</evidence>
<evidence type="ECO:0000313" key="2">
    <source>
        <dbReference type="Proteomes" id="UP000799439"/>
    </source>
</evidence>
<organism evidence="1 2">
    <name type="scientific">Myriangium duriaei CBS 260.36</name>
    <dbReference type="NCBI Taxonomy" id="1168546"/>
    <lineage>
        <taxon>Eukaryota</taxon>
        <taxon>Fungi</taxon>
        <taxon>Dikarya</taxon>
        <taxon>Ascomycota</taxon>
        <taxon>Pezizomycotina</taxon>
        <taxon>Dothideomycetes</taxon>
        <taxon>Dothideomycetidae</taxon>
        <taxon>Myriangiales</taxon>
        <taxon>Myriangiaceae</taxon>
        <taxon>Myriangium</taxon>
    </lineage>
</organism>
<protein>
    <submittedName>
        <fullName evidence="1">Uncharacterized protein</fullName>
    </submittedName>
</protein>
<dbReference type="Proteomes" id="UP000799439">
    <property type="component" value="Unassembled WGS sequence"/>
</dbReference>
<name>A0A9P4J628_9PEZI</name>
<dbReference type="EMBL" id="ML996082">
    <property type="protein sequence ID" value="KAF2155514.1"/>
    <property type="molecule type" value="Genomic_DNA"/>
</dbReference>
<proteinExistence type="predicted"/>